<dbReference type="FunFam" id="2.60.120.740:FF:000004">
    <property type="entry name" value="Protein eva-1 homolog C"/>
    <property type="match status" value="1"/>
</dbReference>
<dbReference type="InterPro" id="IPR043159">
    <property type="entry name" value="Lectin_gal-bd_sf"/>
</dbReference>
<evidence type="ECO:0000313" key="18">
    <source>
        <dbReference type="Proteomes" id="UP000472272"/>
    </source>
</evidence>
<keyword evidence="8 14" id="KW-0472">Membrane</keyword>
<dbReference type="Ensembl" id="ENSPMRT00000007499.1">
    <property type="protein sequence ID" value="ENSPMRP00000007010.1"/>
    <property type="gene ID" value="ENSPMRG00000004770.1"/>
</dbReference>
<dbReference type="InterPro" id="IPR039500">
    <property type="entry name" value="EVA1_dom"/>
</dbReference>
<dbReference type="GeneTree" id="ENSGT00940000162103"/>
<keyword evidence="4 15" id="KW-0732">Signal</keyword>
<reference evidence="17" key="3">
    <citation type="submission" date="2025-09" db="UniProtKB">
        <authorList>
            <consortium name="Ensembl"/>
        </authorList>
    </citation>
    <scope>IDENTIFICATION</scope>
</reference>
<keyword evidence="18" id="KW-1185">Reference proteome</keyword>
<reference evidence="17 18" key="1">
    <citation type="journal article" date="2019" name="Proc. Natl. Acad. Sci. U.S.A.">
        <title>Regulatory changes in pterin and carotenoid genes underlie balanced color polymorphisms in the wall lizard.</title>
        <authorList>
            <person name="Andrade P."/>
            <person name="Pinho C."/>
            <person name="Perez I de Lanuza G."/>
            <person name="Afonso S."/>
            <person name="Brejcha J."/>
            <person name="Rubin C.J."/>
            <person name="Wallerman O."/>
            <person name="Pereira P."/>
            <person name="Sabatino S.J."/>
            <person name="Bellati A."/>
            <person name="Pellitteri-Rosa D."/>
            <person name="Bosakova Z."/>
            <person name="Bunikis I."/>
            <person name="Carretero M.A."/>
            <person name="Feiner N."/>
            <person name="Marsik P."/>
            <person name="Pauperio F."/>
            <person name="Salvi D."/>
            <person name="Soler L."/>
            <person name="While G.M."/>
            <person name="Uller T."/>
            <person name="Font E."/>
            <person name="Andersson L."/>
            <person name="Carneiro M."/>
        </authorList>
    </citation>
    <scope>NUCLEOTIDE SEQUENCE</scope>
</reference>
<dbReference type="GO" id="GO:0030246">
    <property type="term" value="F:carbohydrate binding"/>
    <property type="evidence" value="ECO:0007669"/>
    <property type="project" value="UniProtKB-KW"/>
</dbReference>
<dbReference type="OMA" id="SWEEVTY"/>
<feature type="chain" id="PRO_5025442921" description="Protein eva-1 homolog C" evidence="15">
    <location>
        <begin position="17"/>
        <end position="668"/>
    </location>
</feature>
<evidence type="ECO:0000256" key="5">
    <source>
        <dbReference type="ARBA" id="ARBA00022734"/>
    </source>
</evidence>
<evidence type="ECO:0000256" key="11">
    <source>
        <dbReference type="ARBA" id="ARBA00073529"/>
    </source>
</evidence>
<feature type="compositionally biased region" description="Acidic residues" evidence="13">
    <location>
        <begin position="577"/>
        <end position="596"/>
    </location>
</feature>
<feature type="signal peptide" evidence="15">
    <location>
        <begin position="1"/>
        <end position="16"/>
    </location>
</feature>
<evidence type="ECO:0000259" key="16">
    <source>
        <dbReference type="PROSITE" id="PS50228"/>
    </source>
</evidence>
<dbReference type="InterPro" id="IPR000922">
    <property type="entry name" value="Lectin_gal-bd_dom"/>
</dbReference>
<gene>
    <name evidence="17" type="primary">EVA1C</name>
</gene>
<proteinExistence type="inferred from homology"/>
<keyword evidence="3 14" id="KW-0812">Transmembrane</keyword>
<evidence type="ECO:0000256" key="7">
    <source>
        <dbReference type="ARBA" id="ARBA00022989"/>
    </source>
</evidence>
<evidence type="ECO:0000256" key="3">
    <source>
        <dbReference type="ARBA" id="ARBA00022692"/>
    </source>
</evidence>
<dbReference type="CDD" id="cd22828">
    <property type="entry name" value="Gal_Rha_Lectin_EVA1_EVA1C_rpt1"/>
    <property type="match status" value="1"/>
</dbReference>
<dbReference type="Pfam" id="PF02140">
    <property type="entry name" value="SUEL_Lectin"/>
    <property type="match status" value="2"/>
</dbReference>
<dbReference type="Gene3D" id="2.60.120.740">
    <property type="match status" value="2"/>
</dbReference>
<keyword evidence="6" id="KW-0677">Repeat</keyword>
<keyword evidence="7 14" id="KW-1133">Transmembrane helix</keyword>
<comment type="similarity">
    <text evidence="2">Belongs to the EVA1 family.</text>
</comment>
<dbReference type="Pfam" id="PF14851">
    <property type="entry name" value="FAM176"/>
    <property type="match status" value="1"/>
</dbReference>
<evidence type="ECO:0000256" key="14">
    <source>
        <dbReference type="SAM" id="Phobius"/>
    </source>
</evidence>
<evidence type="ECO:0000256" key="10">
    <source>
        <dbReference type="ARBA" id="ARBA00054830"/>
    </source>
</evidence>
<dbReference type="AlphaFoldDB" id="A0A670I5K9"/>
<evidence type="ECO:0000256" key="8">
    <source>
        <dbReference type="ARBA" id="ARBA00023136"/>
    </source>
</evidence>
<evidence type="ECO:0000256" key="9">
    <source>
        <dbReference type="ARBA" id="ARBA00023180"/>
    </source>
</evidence>
<keyword evidence="5" id="KW-0430">Lectin</keyword>
<comment type="function">
    <text evidence="10">Binds heparin.</text>
</comment>
<feature type="domain" description="SUEL-type lectin" evidence="16">
    <location>
        <begin position="378"/>
        <end position="470"/>
    </location>
</feature>
<dbReference type="CDD" id="cd22829">
    <property type="entry name" value="Gal_Rha_Lectin_EVA1_EVA1C_rpt2"/>
    <property type="match status" value="1"/>
</dbReference>
<feature type="transmembrane region" description="Helical" evidence="14">
    <location>
        <begin position="528"/>
        <end position="552"/>
    </location>
</feature>
<feature type="domain" description="SUEL-type lectin" evidence="16">
    <location>
        <begin position="277"/>
        <end position="369"/>
    </location>
</feature>
<dbReference type="FunFam" id="2.60.120.740:FF:000003">
    <property type="entry name" value="Protein eva-1 homolog C"/>
    <property type="match status" value="1"/>
</dbReference>
<comment type="subcellular location">
    <subcellularLocation>
        <location evidence="1">Membrane</location>
        <topology evidence="1">Single-pass membrane protein</topology>
    </subcellularLocation>
</comment>
<evidence type="ECO:0000256" key="13">
    <source>
        <dbReference type="SAM" id="MobiDB-lite"/>
    </source>
</evidence>
<dbReference type="GO" id="GO:0016020">
    <property type="term" value="C:membrane"/>
    <property type="evidence" value="ECO:0007669"/>
    <property type="project" value="UniProtKB-SubCell"/>
</dbReference>
<sequence>MAVAFSFYLFAAVLSAFRANLANFWGKGKLRGGNGKAVRERESADRNEAEREQVMYTNRDEGWEVLRGRHPTAGWLTGWLALAFRRQCQRRLFPFAATPALSLSLSLSLSLTHTHTHTHTLSASHHTHFTFPAGGQSVLAERDFLFRERSCAGTFSLSLSGALPFPSLAEAGGGGVPIPRKDRDKHSFFLSLCLSLFLGWGPEPSCDRLGLQGPPASLRAMSELEAAGQHPSRRQVELRLPLSLLSCLLLVWTKEIAALADFSGYLTKLLQNHTVYACDGDRLSLQCPRHSTISVQSAYYGQAYQLCSEQHPEATMKEPINCVASTTLQKVLDECQDLRACQLLVNSRVFGPDLCPGITKYLLVSFKCKPTEYKTRLVCENEELKLHCKESKFLNIYSASYGRAAHKEDTCATEAGRFPQFDCFSYSALAVLSKMCYGKQRCKIFANNHNFGRPCLPGVKKYLNVSYACVPKFIFAAVDPMVNLNPSWKPKEGINFDPKESRFPKKEGIIVSNSLAMFAYIKDHPERAALLFVSSVCVGLVLTLCALVVHVSCSNDLEKLRRVRKRLIPEDKKADENSEEEEEEDDEEEEQEEEREESSSSDFPDELAGFCRTSYSAYCSMDPAELAERIERREQIIQEIWMSSGLDASPTRSLSPFYTNEQQCICFG</sequence>
<organism evidence="17 18">
    <name type="scientific">Podarcis muralis</name>
    <name type="common">Wall lizard</name>
    <name type="synonym">Lacerta muralis</name>
    <dbReference type="NCBI Taxonomy" id="64176"/>
    <lineage>
        <taxon>Eukaryota</taxon>
        <taxon>Metazoa</taxon>
        <taxon>Chordata</taxon>
        <taxon>Craniata</taxon>
        <taxon>Vertebrata</taxon>
        <taxon>Euteleostomi</taxon>
        <taxon>Lepidosauria</taxon>
        <taxon>Squamata</taxon>
        <taxon>Bifurcata</taxon>
        <taxon>Unidentata</taxon>
        <taxon>Episquamata</taxon>
        <taxon>Laterata</taxon>
        <taxon>Lacertibaenia</taxon>
        <taxon>Lacertidae</taxon>
        <taxon>Podarcis</taxon>
    </lineage>
</organism>
<evidence type="ECO:0000256" key="1">
    <source>
        <dbReference type="ARBA" id="ARBA00004167"/>
    </source>
</evidence>
<dbReference type="PANTHER" id="PTHR46780">
    <property type="entry name" value="PROTEIN EVA-1"/>
    <property type="match status" value="1"/>
</dbReference>
<name>A0A670I5K9_PODMU</name>
<evidence type="ECO:0000256" key="15">
    <source>
        <dbReference type="SAM" id="SignalP"/>
    </source>
</evidence>
<evidence type="ECO:0000313" key="17">
    <source>
        <dbReference type="Ensembl" id="ENSPMRP00000007010.1"/>
    </source>
</evidence>
<reference evidence="17" key="2">
    <citation type="submission" date="2025-08" db="UniProtKB">
        <authorList>
            <consortium name="Ensembl"/>
        </authorList>
    </citation>
    <scope>IDENTIFICATION</scope>
</reference>
<evidence type="ECO:0000256" key="2">
    <source>
        <dbReference type="ARBA" id="ARBA00006023"/>
    </source>
</evidence>
<evidence type="ECO:0000256" key="6">
    <source>
        <dbReference type="ARBA" id="ARBA00022737"/>
    </source>
</evidence>
<evidence type="ECO:0000256" key="4">
    <source>
        <dbReference type="ARBA" id="ARBA00022729"/>
    </source>
</evidence>
<dbReference type="PROSITE" id="PS50228">
    <property type="entry name" value="SUEL_LECTIN"/>
    <property type="match status" value="2"/>
</dbReference>
<evidence type="ECO:0000256" key="12">
    <source>
        <dbReference type="ARBA" id="ARBA00082417"/>
    </source>
</evidence>
<keyword evidence="9" id="KW-0325">Glycoprotein</keyword>
<accession>A0A670I5K9</accession>
<feature type="region of interest" description="Disordered" evidence="13">
    <location>
        <begin position="572"/>
        <end position="606"/>
    </location>
</feature>
<dbReference type="Proteomes" id="UP000472272">
    <property type="component" value="Chromosome 4"/>
</dbReference>
<protein>
    <recommendedName>
        <fullName evidence="11">Protein eva-1 homolog C</fullName>
    </recommendedName>
    <alternativeName>
        <fullName evidence="12">Protein FAM176C</fullName>
    </alternativeName>
</protein>